<reference evidence="4" key="1">
    <citation type="submission" date="2018-05" db="EMBL/GenBank/DDBJ databases">
        <authorList>
            <person name="Lanie J.A."/>
            <person name="Ng W.-L."/>
            <person name="Kazmierczak K.M."/>
            <person name="Andrzejewski T.M."/>
            <person name="Davidsen T.M."/>
            <person name="Wayne K.J."/>
            <person name="Tettelin H."/>
            <person name="Glass J.I."/>
            <person name="Rusch D."/>
            <person name="Podicherti R."/>
            <person name="Tsui H.-C.T."/>
            <person name="Winkler M.E."/>
        </authorList>
    </citation>
    <scope>NUCLEOTIDE SEQUENCE</scope>
</reference>
<organism evidence="4">
    <name type="scientific">marine metagenome</name>
    <dbReference type="NCBI Taxonomy" id="408172"/>
    <lineage>
        <taxon>unclassified sequences</taxon>
        <taxon>metagenomes</taxon>
        <taxon>ecological metagenomes</taxon>
    </lineage>
</organism>
<comment type="similarity">
    <text evidence="1">Belongs to the universal ribosomal protein uL10 family.</text>
</comment>
<keyword evidence="2" id="KW-0689">Ribosomal protein</keyword>
<evidence type="ECO:0000313" key="4">
    <source>
        <dbReference type="EMBL" id="SVA90863.1"/>
    </source>
</evidence>
<dbReference type="InterPro" id="IPR001790">
    <property type="entry name" value="Ribosomal_uL10"/>
</dbReference>
<dbReference type="HAMAP" id="MF_00362">
    <property type="entry name" value="Ribosomal_uL10"/>
    <property type="match status" value="1"/>
</dbReference>
<dbReference type="AlphaFoldDB" id="A0A381ZQ24"/>
<evidence type="ECO:0000256" key="1">
    <source>
        <dbReference type="ARBA" id="ARBA00008889"/>
    </source>
</evidence>
<proteinExistence type="inferred from homology"/>
<dbReference type="GO" id="GO:0003735">
    <property type="term" value="F:structural constituent of ribosome"/>
    <property type="evidence" value="ECO:0007669"/>
    <property type="project" value="InterPro"/>
</dbReference>
<dbReference type="Gene3D" id="3.30.70.1730">
    <property type="match status" value="1"/>
</dbReference>
<dbReference type="Pfam" id="PF00466">
    <property type="entry name" value="Ribosomal_L10"/>
    <property type="match status" value="1"/>
</dbReference>
<dbReference type="EMBL" id="UINC01022044">
    <property type="protein sequence ID" value="SVA90863.1"/>
    <property type="molecule type" value="Genomic_DNA"/>
</dbReference>
<evidence type="ECO:0000256" key="3">
    <source>
        <dbReference type="ARBA" id="ARBA00023274"/>
    </source>
</evidence>
<dbReference type="InterPro" id="IPR047865">
    <property type="entry name" value="Ribosomal_uL10_bac_type"/>
</dbReference>
<dbReference type="GO" id="GO:0006412">
    <property type="term" value="P:translation"/>
    <property type="evidence" value="ECO:0007669"/>
    <property type="project" value="InterPro"/>
</dbReference>
<dbReference type="PROSITE" id="PS01109">
    <property type="entry name" value="RIBOSOMAL_L10"/>
    <property type="match status" value="1"/>
</dbReference>
<dbReference type="InterPro" id="IPR022973">
    <property type="entry name" value="Ribosomal_uL10_bac"/>
</dbReference>
<keyword evidence="3" id="KW-0687">Ribonucleoprotein</keyword>
<dbReference type="InterPro" id="IPR002363">
    <property type="entry name" value="Ribosomal_uL10_CS_bac"/>
</dbReference>
<sequence length="172" mass="19382">MPNTKNIEQVEELTDKLGRANAIYITEYLGLNVEDITELRHEFHSNEVEYKVTKNTLIKLAAKNNEMEGLDDYLIGSTAIAFSYQDPTSPARVLKQFKKEHDLPVVKGIVFEGNVLPGSEFKRIADLPTKDQLLAQLFSLLNSPMTNLVWALKSPMTDIGNALSNLKNEKFN</sequence>
<accession>A0A381ZQ24</accession>
<dbReference type="GO" id="GO:0015934">
    <property type="term" value="C:large ribosomal subunit"/>
    <property type="evidence" value="ECO:0007669"/>
    <property type="project" value="InterPro"/>
</dbReference>
<dbReference type="InterPro" id="IPR043141">
    <property type="entry name" value="Ribosomal_uL10-like_sf"/>
</dbReference>
<protein>
    <recommendedName>
        <fullName evidence="5">50S ribosomal protein L10</fullName>
    </recommendedName>
</protein>
<dbReference type="PANTHER" id="PTHR11560">
    <property type="entry name" value="39S RIBOSOMAL PROTEIN L10, MITOCHONDRIAL"/>
    <property type="match status" value="1"/>
</dbReference>
<gene>
    <name evidence="4" type="ORF">METZ01_LOCUS143717</name>
</gene>
<dbReference type="Gene3D" id="6.10.250.290">
    <property type="match status" value="1"/>
</dbReference>
<evidence type="ECO:0008006" key="5">
    <source>
        <dbReference type="Google" id="ProtNLM"/>
    </source>
</evidence>
<dbReference type="CDD" id="cd05797">
    <property type="entry name" value="Ribosomal_L10"/>
    <property type="match status" value="1"/>
</dbReference>
<name>A0A381ZQ24_9ZZZZ</name>
<dbReference type="SUPFAM" id="SSF160369">
    <property type="entry name" value="Ribosomal protein L10-like"/>
    <property type="match status" value="1"/>
</dbReference>
<dbReference type="NCBIfam" id="NF000955">
    <property type="entry name" value="PRK00099.1-1"/>
    <property type="match status" value="1"/>
</dbReference>
<evidence type="ECO:0000256" key="2">
    <source>
        <dbReference type="ARBA" id="ARBA00022980"/>
    </source>
</evidence>